<dbReference type="Proteomes" id="UP000790709">
    <property type="component" value="Unassembled WGS sequence"/>
</dbReference>
<organism evidence="1 2">
    <name type="scientific">Leucogyrophana mollusca</name>
    <dbReference type="NCBI Taxonomy" id="85980"/>
    <lineage>
        <taxon>Eukaryota</taxon>
        <taxon>Fungi</taxon>
        <taxon>Dikarya</taxon>
        <taxon>Basidiomycota</taxon>
        <taxon>Agaricomycotina</taxon>
        <taxon>Agaricomycetes</taxon>
        <taxon>Agaricomycetidae</taxon>
        <taxon>Boletales</taxon>
        <taxon>Boletales incertae sedis</taxon>
        <taxon>Leucogyrophana</taxon>
    </lineage>
</organism>
<name>A0ACB8C0B7_9AGAM</name>
<evidence type="ECO:0000313" key="1">
    <source>
        <dbReference type="EMBL" id="KAH7931425.1"/>
    </source>
</evidence>
<keyword evidence="2" id="KW-1185">Reference proteome</keyword>
<protein>
    <submittedName>
        <fullName evidence="1">Uncharacterized protein</fullName>
    </submittedName>
</protein>
<gene>
    <name evidence="1" type="ORF">BV22DRAFT_1027657</name>
</gene>
<proteinExistence type="predicted"/>
<accession>A0ACB8C0B7</accession>
<comment type="caution">
    <text evidence="1">The sequence shown here is derived from an EMBL/GenBank/DDBJ whole genome shotgun (WGS) entry which is preliminary data.</text>
</comment>
<sequence length="84" mass="9029">MEKRVNVVLALFLATKVQRSTWGDDAQITPTRLTGDAIIGYDDASRPTRHNCSGLGYTKSTKGKDIIILTSDQSGRYGATSAAP</sequence>
<dbReference type="EMBL" id="MU266327">
    <property type="protein sequence ID" value="KAH7931425.1"/>
    <property type="molecule type" value="Genomic_DNA"/>
</dbReference>
<evidence type="ECO:0000313" key="2">
    <source>
        <dbReference type="Proteomes" id="UP000790709"/>
    </source>
</evidence>
<reference evidence="1" key="1">
    <citation type="journal article" date="2021" name="New Phytol.">
        <title>Evolutionary innovations through gain and loss of genes in the ectomycorrhizal Boletales.</title>
        <authorList>
            <person name="Wu G."/>
            <person name="Miyauchi S."/>
            <person name="Morin E."/>
            <person name="Kuo A."/>
            <person name="Drula E."/>
            <person name="Varga T."/>
            <person name="Kohler A."/>
            <person name="Feng B."/>
            <person name="Cao Y."/>
            <person name="Lipzen A."/>
            <person name="Daum C."/>
            <person name="Hundley H."/>
            <person name="Pangilinan J."/>
            <person name="Johnson J."/>
            <person name="Barry K."/>
            <person name="LaButti K."/>
            <person name="Ng V."/>
            <person name="Ahrendt S."/>
            <person name="Min B."/>
            <person name="Choi I.G."/>
            <person name="Park H."/>
            <person name="Plett J.M."/>
            <person name="Magnuson J."/>
            <person name="Spatafora J.W."/>
            <person name="Nagy L.G."/>
            <person name="Henrissat B."/>
            <person name="Grigoriev I.V."/>
            <person name="Yang Z.L."/>
            <person name="Xu J."/>
            <person name="Martin F.M."/>
        </authorList>
    </citation>
    <scope>NUCLEOTIDE SEQUENCE</scope>
    <source>
        <strain evidence="1">KUC20120723A-06</strain>
    </source>
</reference>